<dbReference type="InterPro" id="IPR013230">
    <property type="entry name" value="Peptidase_M15A_C"/>
</dbReference>
<dbReference type="Pfam" id="PF08291">
    <property type="entry name" value="Peptidase_M15_3"/>
    <property type="match status" value="1"/>
</dbReference>
<name>X0YVZ6_9ZZZZ</name>
<dbReference type="AlphaFoldDB" id="X0YVZ6"/>
<gene>
    <name evidence="2" type="ORF">S01H1_81189</name>
</gene>
<evidence type="ECO:0000313" key="2">
    <source>
        <dbReference type="EMBL" id="GAG52473.1"/>
    </source>
</evidence>
<proteinExistence type="predicted"/>
<evidence type="ECO:0000259" key="1">
    <source>
        <dbReference type="Pfam" id="PF08291"/>
    </source>
</evidence>
<feature type="domain" description="Peptidase M15A C-terminal" evidence="1">
    <location>
        <begin position="7"/>
        <end position="90"/>
    </location>
</feature>
<sequence length="91" mass="10461">MSEWASPYFNRKEFACRDLCGFDTVDYELIKCLEYIREHFDAPVRINSGCRCEKQNKRSGGSEKSFHMLGRAADISVDGIDPELVHELAEQ</sequence>
<dbReference type="SUPFAM" id="SSF55166">
    <property type="entry name" value="Hedgehog/DD-peptidase"/>
    <property type="match status" value="1"/>
</dbReference>
<organism evidence="2">
    <name type="scientific">marine sediment metagenome</name>
    <dbReference type="NCBI Taxonomy" id="412755"/>
    <lineage>
        <taxon>unclassified sequences</taxon>
        <taxon>metagenomes</taxon>
        <taxon>ecological metagenomes</taxon>
    </lineage>
</organism>
<dbReference type="InterPro" id="IPR009045">
    <property type="entry name" value="Zn_M74/Hedgehog-like"/>
</dbReference>
<dbReference type="Gene3D" id="3.30.1380.10">
    <property type="match status" value="1"/>
</dbReference>
<dbReference type="EMBL" id="BARS01054910">
    <property type="protein sequence ID" value="GAG52473.1"/>
    <property type="molecule type" value="Genomic_DNA"/>
</dbReference>
<comment type="caution">
    <text evidence="2">The sequence shown here is derived from an EMBL/GenBank/DDBJ whole genome shotgun (WGS) entry which is preliminary data.</text>
</comment>
<reference evidence="2" key="1">
    <citation type="journal article" date="2014" name="Front. Microbiol.">
        <title>High frequency of phylogenetically diverse reductive dehalogenase-homologous genes in deep subseafloor sedimentary metagenomes.</title>
        <authorList>
            <person name="Kawai M."/>
            <person name="Futagami T."/>
            <person name="Toyoda A."/>
            <person name="Takaki Y."/>
            <person name="Nishi S."/>
            <person name="Hori S."/>
            <person name="Arai W."/>
            <person name="Tsubouchi T."/>
            <person name="Morono Y."/>
            <person name="Uchiyama I."/>
            <person name="Ito T."/>
            <person name="Fujiyama A."/>
            <person name="Inagaki F."/>
            <person name="Takami H."/>
        </authorList>
    </citation>
    <scope>NUCLEOTIDE SEQUENCE</scope>
    <source>
        <strain evidence="2">Expedition CK06-06</strain>
    </source>
</reference>
<feature type="non-terminal residue" evidence="2">
    <location>
        <position position="91"/>
    </location>
</feature>
<protein>
    <recommendedName>
        <fullName evidence="1">Peptidase M15A C-terminal domain-containing protein</fullName>
    </recommendedName>
</protein>
<accession>X0YVZ6</accession>